<dbReference type="PANTHER" id="PTHR40106:SF1">
    <property type="entry name" value="INNER MEMBRANE PROTEIN RCLC"/>
    <property type="match status" value="1"/>
</dbReference>
<organism evidence="2 3">
    <name type="scientific">Tunturiibacter gelidiferens</name>
    <dbReference type="NCBI Taxonomy" id="3069689"/>
    <lineage>
        <taxon>Bacteria</taxon>
        <taxon>Pseudomonadati</taxon>
        <taxon>Acidobacteriota</taxon>
        <taxon>Terriglobia</taxon>
        <taxon>Terriglobales</taxon>
        <taxon>Acidobacteriaceae</taxon>
        <taxon>Tunturiibacter</taxon>
    </lineage>
</organism>
<dbReference type="Pfam" id="PF04224">
    <property type="entry name" value="DUF417"/>
    <property type="match status" value="1"/>
</dbReference>
<name>A0A9X0U5F7_9BACT</name>
<dbReference type="GO" id="GO:1901530">
    <property type="term" value="P:response to hypochlorite"/>
    <property type="evidence" value="ECO:0007669"/>
    <property type="project" value="TreeGrafter"/>
</dbReference>
<dbReference type="GO" id="GO:0005886">
    <property type="term" value="C:plasma membrane"/>
    <property type="evidence" value="ECO:0007669"/>
    <property type="project" value="TreeGrafter"/>
</dbReference>
<protein>
    <submittedName>
        <fullName evidence="2">Membrane protein YkgB</fullName>
    </submittedName>
</protein>
<dbReference type="RefSeq" id="WP_221304777.1">
    <property type="nucleotide sequence ID" value="NZ_JACHEB010000010.1"/>
</dbReference>
<feature type="transmembrane region" description="Helical" evidence="1">
    <location>
        <begin position="32"/>
        <end position="50"/>
    </location>
</feature>
<feature type="transmembrane region" description="Helical" evidence="1">
    <location>
        <begin position="57"/>
        <end position="79"/>
    </location>
</feature>
<keyword evidence="1" id="KW-1133">Transmembrane helix</keyword>
<sequence>MKITHYEAVGIQPLIAHSPLLSWGYSIWSLDHFTMIIGATELIIVALLAVRPWFPRASALGSLGAICMFLTTLSFILTTPGWEPSLGGFPALSGGVGEFLIKDFVLLGAAIWTLADSLRAAYSLPADTRSSF</sequence>
<accession>A0A9X0U5F7</accession>
<evidence type="ECO:0000313" key="3">
    <source>
        <dbReference type="Proteomes" id="UP000535182"/>
    </source>
</evidence>
<dbReference type="InterPro" id="IPR007339">
    <property type="entry name" value="RclC-like"/>
</dbReference>
<dbReference type="PANTHER" id="PTHR40106">
    <property type="entry name" value="INNER MEMBRANE PROTEIN RCLC"/>
    <property type="match status" value="1"/>
</dbReference>
<dbReference type="Proteomes" id="UP000535182">
    <property type="component" value="Unassembled WGS sequence"/>
</dbReference>
<evidence type="ECO:0000313" key="2">
    <source>
        <dbReference type="EMBL" id="MBB5330383.1"/>
    </source>
</evidence>
<comment type="caution">
    <text evidence="2">The sequence shown here is derived from an EMBL/GenBank/DDBJ whole genome shotgun (WGS) entry which is preliminary data.</text>
</comment>
<keyword evidence="1" id="KW-0812">Transmembrane</keyword>
<evidence type="ECO:0000256" key="1">
    <source>
        <dbReference type="SAM" id="Phobius"/>
    </source>
</evidence>
<gene>
    <name evidence="2" type="ORF">HDF14_004018</name>
</gene>
<keyword evidence="1" id="KW-0472">Membrane</keyword>
<dbReference type="AlphaFoldDB" id="A0A9X0U5F7"/>
<keyword evidence="3" id="KW-1185">Reference proteome</keyword>
<reference evidence="2 3" key="1">
    <citation type="submission" date="2020-08" db="EMBL/GenBank/DDBJ databases">
        <title>Genomic Encyclopedia of Type Strains, Phase IV (KMG-V): Genome sequencing to study the core and pangenomes of soil and plant-associated prokaryotes.</title>
        <authorList>
            <person name="Whitman W."/>
        </authorList>
    </citation>
    <scope>NUCLEOTIDE SEQUENCE [LARGE SCALE GENOMIC DNA]</scope>
    <source>
        <strain evidence="2 3">X5P2</strain>
    </source>
</reference>
<proteinExistence type="predicted"/>
<dbReference type="EMBL" id="JACHEB010000010">
    <property type="protein sequence ID" value="MBB5330383.1"/>
    <property type="molecule type" value="Genomic_DNA"/>
</dbReference>
<dbReference type="InterPro" id="IPR016865">
    <property type="entry name" value="RclC"/>
</dbReference>
<dbReference type="PIRSF" id="PIRSF028065">
    <property type="entry name" value="UCP028065"/>
    <property type="match status" value="1"/>
</dbReference>